<evidence type="ECO:0000256" key="2">
    <source>
        <dbReference type="ARBA" id="ARBA00022741"/>
    </source>
</evidence>
<keyword evidence="4" id="KW-0175">Coiled coil</keyword>
<dbReference type="PROSITE" id="PS51456">
    <property type="entry name" value="MYOSIN_MOTOR"/>
    <property type="match status" value="1"/>
</dbReference>
<dbReference type="Gene3D" id="1.20.120.720">
    <property type="entry name" value="Myosin VI head, motor domain, U50 subdomain"/>
    <property type="match status" value="1"/>
</dbReference>
<evidence type="ECO:0000313" key="12">
    <source>
        <dbReference type="WBParaSite" id="OFLC_0000464701-mRNA-1"/>
    </source>
</evidence>
<keyword evidence="3" id="KW-0067">ATP-binding</keyword>
<keyword evidence="5 8" id="KW-0518">Myosin</keyword>
<evidence type="ECO:0000256" key="4">
    <source>
        <dbReference type="ARBA" id="ARBA00023054"/>
    </source>
</evidence>
<dbReference type="GO" id="GO:0007015">
    <property type="term" value="P:actin filament organization"/>
    <property type="evidence" value="ECO:0007669"/>
    <property type="project" value="TreeGrafter"/>
</dbReference>
<dbReference type="Gene3D" id="1.20.58.530">
    <property type="match status" value="1"/>
</dbReference>
<evidence type="ECO:0000313" key="11">
    <source>
        <dbReference type="Proteomes" id="UP000267606"/>
    </source>
</evidence>
<dbReference type="InterPro" id="IPR027417">
    <property type="entry name" value="P-loop_NTPase"/>
</dbReference>
<dbReference type="GO" id="GO:0005863">
    <property type="term" value="C:striated muscle myosin thick filament"/>
    <property type="evidence" value="ECO:0007669"/>
    <property type="project" value="UniProtKB-ARBA"/>
</dbReference>
<evidence type="ECO:0000259" key="9">
    <source>
        <dbReference type="PROSITE" id="PS51456"/>
    </source>
</evidence>
<dbReference type="Proteomes" id="UP000267606">
    <property type="component" value="Unassembled WGS sequence"/>
</dbReference>
<dbReference type="GO" id="GO:0051015">
    <property type="term" value="F:actin filament binding"/>
    <property type="evidence" value="ECO:0007669"/>
    <property type="project" value="TreeGrafter"/>
</dbReference>
<feature type="domain" description="Myosin motor" evidence="9">
    <location>
        <begin position="1"/>
        <end position="408"/>
    </location>
</feature>
<evidence type="ECO:0000256" key="7">
    <source>
        <dbReference type="ARBA" id="ARBA00023203"/>
    </source>
</evidence>
<dbReference type="PANTHER" id="PTHR13140:SF857">
    <property type="entry name" value="MYOSIN-11"/>
    <property type="match status" value="1"/>
</dbReference>
<dbReference type="Pfam" id="PF00063">
    <property type="entry name" value="Myosin_head"/>
    <property type="match status" value="1"/>
</dbReference>
<name>A0A183HAY6_9BILA</name>
<evidence type="ECO:0000256" key="1">
    <source>
        <dbReference type="ARBA" id="ARBA00008314"/>
    </source>
</evidence>
<dbReference type="GO" id="GO:0016020">
    <property type="term" value="C:membrane"/>
    <property type="evidence" value="ECO:0007669"/>
    <property type="project" value="TreeGrafter"/>
</dbReference>
<dbReference type="SMART" id="SM00242">
    <property type="entry name" value="MYSc"/>
    <property type="match status" value="1"/>
</dbReference>
<comment type="similarity">
    <text evidence="1 8">Belongs to the TRAFAC class myosin-kinesin ATPase superfamily. Myosin family.</text>
</comment>
<dbReference type="PANTHER" id="PTHR13140">
    <property type="entry name" value="MYOSIN"/>
    <property type="match status" value="1"/>
</dbReference>
<sequence>MQGELEHQLLQANPILEAFGNSKTVKNDNSSRFGKFIRINFDMSGYISGANIEFYLLEKSRTLRQAGDERSFHIFYQFLRGTSAAEKGNFLLEDVDKYRFLNNGYINLPNVDDANEFHNTVRSMKIMGFQEEEITSVLRLVSAVLLFGNMEFFQEKKSDQAILPDDRVSQKLCHLLGLPLVDFTKAFLRPRIKVGREFVHKAQNKEQAEFAVEAISKACYEKMFRWLVGRLNKSLDRTRRQGASFIGILDIAGFEIFELNSFEQLCINYTNEKLQQLFNNTMFILEQEEYQREGIDWKFIDFGLDLQPTIDLIEKPMGILALLDEQCLFPKATDKSLVEKLFVNHSKHPKFVIPEMRAKSDFAVIHYAGRVDYLADQWLMKNMDPLNENVVALFQNSSDSFVVNIWKD</sequence>
<dbReference type="SUPFAM" id="SSF52540">
    <property type="entry name" value="P-loop containing nucleoside triphosphate hydrolases"/>
    <property type="match status" value="1"/>
</dbReference>
<accession>A0A183HAY6</accession>
<dbReference type="GO" id="GO:0005524">
    <property type="term" value="F:ATP binding"/>
    <property type="evidence" value="ECO:0007669"/>
    <property type="project" value="UniProtKB-KW"/>
</dbReference>
<reference evidence="10 11" key="2">
    <citation type="submission" date="2018-11" db="EMBL/GenBank/DDBJ databases">
        <authorList>
            <consortium name="Pathogen Informatics"/>
        </authorList>
    </citation>
    <scope>NUCLEOTIDE SEQUENCE [LARGE SCALE GENOMIC DNA]</scope>
</reference>
<reference evidence="12" key="1">
    <citation type="submission" date="2016-06" db="UniProtKB">
        <authorList>
            <consortium name="WormBaseParasite"/>
        </authorList>
    </citation>
    <scope>IDENTIFICATION</scope>
</reference>
<dbReference type="AlphaFoldDB" id="A0A183HAY6"/>
<organism evidence="12">
    <name type="scientific">Onchocerca flexuosa</name>
    <dbReference type="NCBI Taxonomy" id="387005"/>
    <lineage>
        <taxon>Eukaryota</taxon>
        <taxon>Metazoa</taxon>
        <taxon>Ecdysozoa</taxon>
        <taxon>Nematoda</taxon>
        <taxon>Chromadorea</taxon>
        <taxon>Rhabditida</taxon>
        <taxon>Spirurina</taxon>
        <taxon>Spiruromorpha</taxon>
        <taxon>Filarioidea</taxon>
        <taxon>Onchocercidae</taxon>
        <taxon>Onchocerca</taxon>
    </lineage>
</organism>
<dbReference type="FunFam" id="1.20.120.720:FF:000001">
    <property type="entry name" value="Myosin heavy chain, muscle"/>
    <property type="match status" value="1"/>
</dbReference>
<dbReference type="GO" id="GO:0000146">
    <property type="term" value="F:microfilament motor activity"/>
    <property type="evidence" value="ECO:0007669"/>
    <property type="project" value="TreeGrafter"/>
</dbReference>
<keyword evidence="11" id="KW-1185">Reference proteome</keyword>
<evidence type="ECO:0000313" key="10">
    <source>
        <dbReference type="EMBL" id="VDO40618.1"/>
    </source>
</evidence>
<keyword evidence="2" id="KW-0547">Nucleotide-binding</keyword>
<evidence type="ECO:0000256" key="5">
    <source>
        <dbReference type="ARBA" id="ARBA00023123"/>
    </source>
</evidence>
<dbReference type="FunFam" id="1.10.10.820:FF:000001">
    <property type="entry name" value="Myosin heavy chain"/>
    <property type="match status" value="1"/>
</dbReference>
<dbReference type="InterPro" id="IPR001609">
    <property type="entry name" value="Myosin_head_motor_dom-like"/>
</dbReference>
<gene>
    <name evidence="10" type="ORF">OFLC_LOCUS4648</name>
</gene>
<dbReference type="PRINTS" id="PR00193">
    <property type="entry name" value="MYOSINHEAVY"/>
</dbReference>
<proteinExistence type="inferred from homology"/>
<evidence type="ECO:0000256" key="6">
    <source>
        <dbReference type="ARBA" id="ARBA00023175"/>
    </source>
</evidence>
<protein>
    <submittedName>
        <fullName evidence="12">Myosin motor domain-containing protein</fullName>
    </submittedName>
</protein>
<dbReference type="Gene3D" id="3.40.850.10">
    <property type="entry name" value="Kinesin motor domain"/>
    <property type="match status" value="1"/>
</dbReference>
<evidence type="ECO:0000256" key="8">
    <source>
        <dbReference type="PROSITE-ProRule" id="PRU00782"/>
    </source>
</evidence>
<dbReference type="WBParaSite" id="OFLC_0000464701-mRNA-1">
    <property type="protein sequence ID" value="OFLC_0000464701-mRNA-1"/>
    <property type="gene ID" value="OFLC_0000464701"/>
</dbReference>
<dbReference type="GO" id="GO:0016459">
    <property type="term" value="C:myosin complex"/>
    <property type="evidence" value="ECO:0007669"/>
    <property type="project" value="UniProtKB-KW"/>
</dbReference>
<keyword evidence="7 8" id="KW-0009">Actin-binding</keyword>
<keyword evidence="6" id="KW-0505">Motor protein</keyword>
<dbReference type="InterPro" id="IPR036961">
    <property type="entry name" value="Kinesin_motor_dom_sf"/>
</dbReference>
<evidence type="ECO:0000256" key="3">
    <source>
        <dbReference type="ARBA" id="ARBA00022840"/>
    </source>
</evidence>
<dbReference type="EMBL" id="UZAJ01003635">
    <property type="protein sequence ID" value="VDO40618.1"/>
    <property type="molecule type" value="Genomic_DNA"/>
</dbReference>
<dbReference type="STRING" id="387005.A0A183HAY6"/>
<comment type="caution">
    <text evidence="8">Lacks conserved residue(s) required for the propagation of feature annotation.</text>
</comment>